<evidence type="ECO:0000313" key="2">
    <source>
        <dbReference type="WBParaSite" id="RSKR_0000241100.1"/>
    </source>
</evidence>
<organism evidence="1 2">
    <name type="scientific">Rhabditophanes sp. KR3021</name>
    <dbReference type="NCBI Taxonomy" id="114890"/>
    <lineage>
        <taxon>Eukaryota</taxon>
        <taxon>Metazoa</taxon>
        <taxon>Ecdysozoa</taxon>
        <taxon>Nematoda</taxon>
        <taxon>Chromadorea</taxon>
        <taxon>Rhabditida</taxon>
        <taxon>Tylenchina</taxon>
        <taxon>Panagrolaimomorpha</taxon>
        <taxon>Strongyloidoidea</taxon>
        <taxon>Alloionematidae</taxon>
        <taxon>Rhabditophanes</taxon>
    </lineage>
</organism>
<proteinExistence type="predicted"/>
<protein>
    <submittedName>
        <fullName evidence="2">Kunitz/Bovine pancreatic trypsin inhibitor domain protein</fullName>
    </submittedName>
</protein>
<dbReference type="WBParaSite" id="RSKR_0000241100.1">
    <property type="protein sequence ID" value="RSKR_0000241100.1"/>
    <property type="gene ID" value="RSKR_0000241100"/>
</dbReference>
<dbReference type="Proteomes" id="UP000095286">
    <property type="component" value="Unplaced"/>
</dbReference>
<accession>A0AC35TN92</accession>
<evidence type="ECO:0000313" key="1">
    <source>
        <dbReference type="Proteomes" id="UP000095286"/>
    </source>
</evidence>
<sequence length="2887" mass="318610">MKRSLALYIISCLLASTLISPASVDPCKRQPFRGHCATDESEPQLYLYKDACSQACLSPTQNKDASVSKENERRLHEAAKTTTTTSNVESEDQTYGTVAPSILTECEKQRKQVTTNFKLECDEDGNFKALQCDASKEECFCVNATGKEVAYSRSQPDGVAPECAKISLAGPATTNECVGAPAFGPCKANLVRWYYNEIDRVCRSFKYSGCGGQGNVYENELSCVDRCVQSRHQTSQEVEQPTQSKTKSVADCNLPKERGPCDKYELKFYYKQETKTCAYFFYGGCEGNGNAFDKIEDCESFCSAIPSKEQPPIPPLRVENNKEIVVSTTIEQVTQTTAPVPIKFELPPTTESPVPLDANPCLHPKDSGSCKGRFVRWFWNNNSKMCEAFTYTGCGGSGNNWSNREQCLSRCHTLAVPKEEVAAPNGGNICMQEVDVGECSGTFPRFAFDKATKQCRPFVYGGCGGNANNFGSTLQCEQKCRQQVPTPVHVPHVASPCDSPIEIGDCDGVFPRFAYDKNTNQCRQFTYGGCGGNGNNFASMEACSVCQKPNCPQIQSCDFNRCQLVNDVKGCAFCSCPPIVPQIISPPFPMEHANRQLNCPIVNLDKCLEPCMIFSNRKGCKECVCPAAPTDQVPSATNAPTTHFAQETTRTIPHDRHIPQPRPIPHLQPRPQLQPRPTSPEPVQTPNLTTDQELQTTPELSTTQRIEPTPPTTPPHVGFQPRIIPQRPSEPVEVRAPGLNSAPPGTMRPFVDNNVDQTRPIIPQPSFKDITGEKCTLPLDPGPCNNFIERWYFDSSRLICQPFQFGGCGGNHNSYITRRDCEVHCARFATMIHPKFIESPTPIINSPLIHDTAPQVMPIINVSPKKVITPDLPIHQMPTESFLQMPQVVNIIHKIQKEEKTRPVNVVETGDSEETHEIKKQLIWRNIWIPESHLTTAVPNAIVKAPSLDQSLEVISRNRGQQVMWVDRLEKPTVDQPRQELETPIAESTTTTRQTIAPIFTTEVPILVTETPFILQETEAQTTPKPLPPSPQLIQNNKGSEVLMWVKTWNPLTQRFELGRGISTPRPTTPNAQVTVTEKPVMIRMLVPNQIPFNILPKNVEPITRTLPKDRKLVVNEGQLMWIRVWNNETENEEVIQVPKSFALGTRAPLIFESPAASPNEALQPPSNKKTLTGDIKNKENVDAEHKITMWIKTFNPKTGKYELTFPHFRQLNRIKPIKEFHQEPNPQTFGFQEQVPTTNLQKQITVQPIENVRDESRSAIETSPVMPEEPIPVIPEEPRTFTASSVDFGITEPATNELTSPAVATIVLPTDSREANRQEIAENQSVITPEHVPQVIEKEPMIIHELEPEIIKQEPPVIIRVTEEPIVEMVTGTIRQEPTVERVTETVTEVVPKITRPVVEHIIEPEVIRQPDPPIIHGQIPEITQEPRVAIITDKSSSEEEIREIETSPRVPQTLNTDRINVFATAEVLTTERMPEITLQEILTTQRSPEVLSTERVREILNTERVPEVLSTEGAREILNTQRVPDIIVTERVTDTILLTTTLPEIVPTEKVVETIRLDETATMPPLRTKLVTKMPTTQQLKTTTEQITLPPKEELFPDPRIAAIQFPKNNISLESKHIKVGLDEHMETRGPLFDKLPIRKISEIQKLKEVVLTKIEKEIVVTTTKEEPRIELPTTTQQPTIELSTEPPKVEFVVSTTSESSTIIAHIEQTTTQKFEQVSQKAIETTPKIITNETTPKIRVIDVVSTTDDLDLLSTSSPETTRPPKAQVEHQETAQPRIQPPAPPAKPNVHEEDSCTLPLDSGHCFDYVQKWYFNAESGVCDQFPYGSCGGNSNRFDSKLACEQRCVTAIAPKVQTLPTQCLFDRDEGFGNEYHPIYYFNSKNLRCEQMVYKGKGGNANFFPNLRNCLEICTNKAVIQTAPVDPIKPIRLPQFPKLGIKPINPITVGGAKNAESTDQYGNVGSPAPFSPLGTATTDSIPNVASTLESYSNFNGVQRNDTKEASANTVPPINVSPPVSTNGAYPTSSLTQATSTLPVEVATVTVPVQVVATHILPVDTGYQIETSSTAAPTAPTTSRIQTVDLTVVPSNHEESTEVTTVPAGPVSPTNNVQISETTRHEVVETTQYVVPVTEAPKSVDSGYEEVTKNVAPQTIVEQTKVSVTNVPEQTVTNVPEQPYSPQTSPPTQAPQTSAPVENVATNAELTYGETQPTTFQTSPPIISSEVPVVQTTAQPSAPIVETVSTASTGAQTPAPTAASIVQTNPTAPVEAQTESSEENHTAAPETKYETAVSEEKQSKSVESSSEGRLVEGNSVGKDDALNKYQSLDVEKVVQQQTPTENLPVVGPSVTGGLNYASVPRANGVSTFSDSATKIEDMDMIDSKQPIQKIQTPTCPNKKTPLSYGNGQLLQCLPGKKACPEKASCIFNGINYFCCPNNEDPYDHHVFGGYDGEETRNGYKQSPLNIRSLRDNSPISRAKRQALGLGNIHQSIRFDGSPVKQIARANRLKVNGNMLHICTLEVARGNCAESHLRYFYDVRLAQCRQFYFSGCGANGNSFATQSDCERLCKLPEEVTTPEPTDVSKMCLNGKAPFGGLVPLSCGSVSDSIGCPVGYECQSTGPQVCCPVEMSSGEKLALNDNENIRFAPKLESNNLLKAPKTMSHFIKTPQFMCPDGSDALKDLLTGKALDCGTGVDGHSMCPVGYYCAMDTTFMNNRLCCPFGMFGTKFVAPSKVSPFLNQRKYNLGEVISKPSLPVSKEVITATPRTSHPLTTNTEDSAPGNAPIERMMLKTDGNRAANTHAKIIDENPSLIVDKNREGGMIVEDDSSSIHTVEELPLPLKKPFADKSSCHIRPSEGRACREDEPAPRTNLQYFYSTRDSKCKLFFFRGK</sequence>
<reference evidence="2" key="1">
    <citation type="submission" date="2016-11" db="UniProtKB">
        <authorList>
            <consortium name="WormBaseParasite"/>
        </authorList>
    </citation>
    <scope>IDENTIFICATION</scope>
    <source>
        <strain evidence="2">KR3021</strain>
    </source>
</reference>
<name>A0AC35TN92_9BILA</name>